<dbReference type="InterPro" id="IPR040128">
    <property type="entry name" value="T25E4.2-like"/>
</dbReference>
<proteinExistence type="predicted"/>
<protein>
    <submittedName>
        <fullName evidence="3">(pine wood nematode) hypothetical protein</fullName>
    </submittedName>
    <submittedName>
        <fullName evidence="7">PBPb domain-containing protein</fullName>
    </submittedName>
</protein>
<evidence type="ECO:0000313" key="4">
    <source>
        <dbReference type="EMBL" id="CAG9095591.1"/>
    </source>
</evidence>
<keyword evidence="1" id="KW-1133">Transmembrane helix</keyword>
<evidence type="ECO:0000313" key="6">
    <source>
        <dbReference type="Proteomes" id="UP000659654"/>
    </source>
</evidence>
<keyword evidence="1" id="KW-0472">Membrane</keyword>
<evidence type="ECO:0000313" key="3">
    <source>
        <dbReference type="EMBL" id="CAD5214749.1"/>
    </source>
</evidence>
<dbReference type="EMBL" id="CAJFCV020000002">
    <property type="protein sequence ID" value="CAG9095591.1"/>
    <property type="molecule type" value="Genomic_DNA"/>
</dbReference>
<organism evidence="5 7">
    <name type="scientific">Bursaphelenchus xylophilus</name>
    <name type="common">Pinewood nematode worm</name>
    <name type="synonym">Aphelenchoides xylophilus</name>
    <dbReference type="NCBI Taxonomy" id="6326"/>
    <lineage>
        <taxon>Eukaryota</taxon>
        <taxon>Metazoa</taxon>
        <taxon>Ecdysozoa</taxon>
        <taxon>Nematoda</taxon>
        <taxon>Chromadorea</taxon>
        <taxon>Rhabditida</taxon>
        <taxon>Tylenchina</taxon>
        <taxon>Tylenchomorpha</taxon>
        <taxon>Aphelenchoidea</taxon>
        <taxon>Aphelenchoididae</taxon>
        <taxon>Bursaphelenchus</taxon>
    </lineage>
</organism>
<dbReference type="WBParaSite" id="BXY_0252800.1">
    <property type="protein sequence ID" value="BXY_0252800.1"/>
    <property type="gene ID" value="BXY_0252800"/>
</dbReference>
<reference evidence="4" key="2">
    <citation type="submission" date="2020-08" db="EMBL/GenBank/DDBJ databases">
        <authorList>
            <person name="Kikuchi T."/>
        </authorList>
    </citation>
    <scope>NUCLEOTIDE SEQUENCE</scope>
    <source>
        <strain evidence="3">Ka4C1</strain>
    </source>
</reference>
<evidence type="ECO:0000259" key="2">
    <source>
        <dbReference type="Pfam" id="PF00497"/>
    </source>
</evidence>
<dbReference type="EMBL" id="CAJFDI010000002">
    <property type="protein sequence ID" value="CAD5214749.1"/>
    <property type="molecule type" value="Genomic_DNA"/>
</dbReference>
<dbReference type="Proteomes" id="UP000095284">
    <property type="component" value="Unplaced"/>
</dbReference>
<evidence type="ECO:0000313" key="5">
    <source>
        <dbReference type="Proteomes" id="UP000095284"/>
    </source>
</evidence>
<feature type="transmembrane region" description="Helical" evidence="1">
    <location>
        <begin position="91"/>
        <end position="112"/>
    </location>
</feature>
<reference evidence="7" key="1">
    <citation type="submission" date="2016-11" db="UniProtKB">
        <authorList>
            <consortium name="WormBaseParasite"/>
        </authorList>
    </citation>
    <scope>IDENTIFICATION</scope>
</reference>
<dbReference type="InterPro" id="IPR001638">
    <property type="entry name" value="Solute-binding_3/MltF_N"/>
</dbReference>
<keyword evidence="6" id="KW-1185">Reference proteome</keyword>
<keyword evidence="1" id="KW-0812">Transmembrane</keyword>
<accession>A0A1I7RP87</accession>
<feature type="transmembrane region" description="Helical" evidence="1">
    <location>
        <begin position="155"/>
        <end position="175"/>
    </location>
</feature>
<dbReference type="Proteomes" id="UP000582659">
    <property type="component" value="Unassembled WGS sequence"/>
</dbReference>
<dbReference type="Proteomes" id="UP000659654">
    <property type="component" value="Unassembled WGS sequence"/>
</dbReference>
<gene>
    <name evidence="3" type="ORF">BXYJ_LOCUS3685</name>
</gene>
<feature type="transmembrane region" description="Helical" evidence="1">
    <location>
        <begin position="339"/>
        <end position="361"/>
    </location>
</feature>
<evidence type="ECO:0000313" key="7">
    <source>
        <dbReference type="WBParaSite" id="BXY_0252800.1"/>
    </source>
</evidence>
<dbReference type="PANTHER" id="PTHR22714:SF7">
    <property type="entry name" value="SOLUTE-BINDING PROTEIN FAMILY 3_N-TERMINAL DOMAIN-CONTAINING PROTEIN"/>
    <property type="match status" value="1"/>
</dbReference>
<dbReference type="SUPFAM" id="SSF53850">
    <property type="entry name" value="Periplasmic binding protein-like II"/>
    <property type="match status" value="1"/>
</dbReference>
<dbReference type="Gene3D" id="3.40.190.10">
    <property type="entry name" value="Periplasmic binding protein-like II"/>
    <property type="match status" value="1"/>
</dbReference>
<feature type="domain" description="Solute-binding protein family 3/N-terminal" evidence="2">
    <location>
        <begin position="2"/>
        <end position="318"/>
    </location>
</feature>
<name>A0A1I7RP87_BURXY</name>
<dbReference type="Pfam" id="PF00497">
    <property type="entry name" value="SBP_bac_3"/>
    <property type="match status" value="1"/>
</dbReference>
<evidence type="ECO:0000256" key="1">
    <source>
        <dbReference type="SAM" id="Phobius"/>
    </source>
</evidence>
<dbReference type="OrthoDB" id="10571939at2759"/>
<dbReference type="AlphaFoldDB" id="A0A1I7RP87"/>
<sequence length="374" mass="42418">MVEIISAITNALGYRLHILVDTNESLNYSRMHEILQAGKIDTVGVPFQDTEDRRKTVDLTHSLYTVDSYILIRASGGIDENWWSIFRIYDTYSWCLIGLLFFLQCVFAYVVAKAEAKAGLQTKHGLCSIVWQVVRIQFFQSGQVNFRFSSGRFSLFLFALLQGTVIVGMFTSWFLSSLIRTPSYSNLKLSSYVFAEIASGRRRLVTEGSENWFRDQTSSVGTSFQKLQDALRGRKLVAGLSHKEALKMVRDEGALMYTQKDWVGYVHAIRHCEIVKTHVAFPPVGTHLLFPKNSTLLPKINQIIAKNSLRFQNIYKRYTSLTSTAACNKFRPGQPLRTAFFNGLIIVCGALFLIAGTILLLEILLAKNNRYCFI</sequence>
<dbReference type="PANTHER" id="PTHR22714">
    <property type="entry name" value="PROTEIN CBG02446-RELATED"/>
    <property type="match status" value="1"/>
</dbReference>